<dbReference type="PANTHER" id="PTHR46623:SF10">
    <property type="entry name" value="CARBOXYMETHYLENEBUTENOLIDASE HOMOLOG"/>
    <property type="match status" value="1"/>
</dbReference>
<dbReference type="Proteomes" id="UP001138540">
    <property type="component" value="Unassembled WGS sequence"/>
</dbReference>
<evidence type="ECO:0000313" key="3">
    <source>
        <dbReference type="Proteomes" id="UP001138540"/>
    </source>
</evidence>
<evidence type="ECO:0000313" key="2">
    <source>
        <dbReference type="EMBL" id="MBB5985151.1"/>
    </source>
</evidence>
<dbReference type="EMBL" id="JACHKA010000001">
    <property type="protein sequence ID" value="MBB5985151.1"/>
    <property type="molecule type" value="Genomic_DNA"/>
</dbReference>
<keyword evidence="2" id="KW-0378">Hydrolase</keyword>
<dbReference type="InterPro" id="IPR051049">
    <property type="entry name" value="Dienelactone_hydrolase-like"/>
</dbReference>
<keyword evidence="3" id="KW-1185">Reference proteome</keyword>
<dbReference type="GO" id="GO:0008806">
    <property type="term" value="F:carboxymethylenebutenolidase activity"/>
    <property type="evidence" value="ECO:0007669"/>
    <property type="project" value="UniProtKB-EC"/>
</dbReference>
<organism evidence="2 3">
    <name type="scientific">Sphingobium lignivorans</name>
    <dbReference type="NCBI Taxonomy" id="2735886"/>
    <lineage>
        <taxon>Bacteria</taxon>
        <taxon>Pseudomonadati</taxon>
        <taxon>Pseudomonadota</taxon>
        <taxon>Alphaproteobacteria</taxon>
        <taxon>Sphingomonadales</taxon>
        <taxon>Sphingomonadaceae</taxon>
        <taxon>Sphingobium</taxon>
    </lineage>
</organism>
<dbReference type="InterPro" id="IPR002925">
    <property type="entry name" value="Dienelactn_hydro"/>
</dbReference>
<dbReference type="Pfam" id="PF01738">
    <property type="entry name" value="DLH"/>
    <property type="match status" value="1"/>
</dbReference>
<protein>
    <submittedName>
        <fullName evidence="2">Carboxymethylenebutenolidase</fullName>
        <ecNumber evidence="2">3.1.1.45</ecNumber>
    </submittedName>
</protein>
<comment type="caution">
    <text evidence="2">The sequence shown here is derived from an EMBL/GenBank/DDBJ whole genome shotgun (WGS) entry which is preliminary data.</text>
</comment>
<proteinExistence type="predicted"/>
<gene>
    <name evidence="2" type="ORF">HNP60_001125</name>
</gene>
<feature type="domain" description="Dienelactone hydrolase" evidence="1">
    <location>
        <begin position="55"/>
        <end position="280"/>
    </location>
</feature>
<name>A0ABR6ND04_9SPHN</name>
<dbReference type="PANTHER" id="PTHR46623">
    <property type="entry name" value="CARBOXYMETHYLENEBUTENOLIDASE-RELATED"/>
    <property type="match status" value="1"/>
</dbReference>
<dbReference type="Gene3D" id="3.40.50.1820">
    <property type="entry name" value="alpha/beta hydrolase"/>
    <property type="match status" value="1"/>
</dbReference>
<dbReference type="InterPro" id="IPR029058">
    <property type="entry name" value="AB_hydrolase_fold"/>
</dbReference>
<dbReference type="RefSeq" id="WP_184151158.1">
    <property type="nucleotide sequence ID" value="NZ_JACHKA010000001.1"/>
</dbReference>
<reference evidence="2 3" key="1">
    <citation type="submission" date="2020-08" db="EMBL/GenBank/DDBJ databases">
        <title>Exploring microbial biodiversity for novel pathways involved in the catabolism of aromatic compounds derived from lignin.</title>
        <authorList>
            <person name="Elkins J."/>
        </authorList>
    </citation>
    <scope>NUCLEOTIDE SEQUENCE [LARGE SCALE GENOMIC DNA]</scope>
    <source>
        <strain evidence="2 3">B1D3A</strain>
    </source>
</reference>
<accession>A0ABR6ND04</accession>
<dbReference type="SUPFAM" id="SSF53474">
    <property type="entry name" value="alpha/beta-Hydrolases"/>
    <property type="match status" value="1"/>
</dbReference>
<dbReference type="EC" id="3.1.1.45" evidence="2"/>
<sequence length="283" mass="29976">MCDNEINQGLVEDWSLTRRTFVALAAATGFSGAACAAGQVVEEDVTVKTPDGVADAVLFHPAGTGPWPAVLVWPDIMGLRPVFREMGRRLSAQGYVVLVPNPFYRSAKASAISADFNDPANRQTLFGYRGAMSDEGVDKDAVAYLAFLDARPQTDRRKKAGVQGYCMGGPLSFRTAAAVPDRIGAVASFHGGGLTTDKPNSPHLLIPKTNAAYLVAVARNDDAREPQSKDILTAAFAKAGKEASVEVYPADHGWCVPGSQAYDEAAAENAWAALTALYKAALV</sequence>
<evidence type="ECO:0000259" key="1">
    <source>
        <dbReference type="Pfam" id="PF01738"/>
    </source>
</evidence>